<dbReference type="KEGG" id="bex:A11Q_2391"/>
<reference evidence="2 3" key="1">
    <citation type="journal article" date="2013" name="ISME J.">
        <title>By their genes ye shall know them: genomic signatures of predatory bacteria.</title>
        <authorList>
            <person name="Pasternak Z."/>
            <person name="Pietrokovski S."/>
            <person name="Rotem O."/>
            <person name="Gophna U."/>
            <person name="Lurie-Weinberger M.N."/>
            <person name="Jurkevitch E."/>
        </authorList>
    </citation>
    <scope>NUCLEOTIDE SEQUENCE [LARGE SCALE GENOMIC DNA]</scope>
    <source>
        <strain evidence="2 3">JSS</strain>
    </source>
</reference>
<name>M4VB45_9BACT</name>
<dbReference type="PATRIC" id="fig|1184267.3.peg.2424"/>
<dbReference type="RefSeq" id="WP_015471097.1">
    <property type="nucleotide sequence ID" value="NC_020813.1"/>
</dbReference>
<dbReference type="OrthoDB" id="189843at2"/>
<accession>M4VB45</accession>
<dbReference type="GO" id="GO:0032259">
    <property type="term" value="P:methylation"/>
    <property type="evidence" value="ECO:0007669"/>
    <property type="project" value="InterPro"/>
</dbReference>
<keyword evidence="3" id="KW-1185">Reference proteome</keyword>
<proteinExistence type="predicted"/>
<gene>
    <name evidence="2" type="ORF">A11Q_2391</name>
</gene>
<dbReference type="STRING" id="1184267.A11Q_2391"/>
<feature type="compositionally biased region" description="Low complexity" evidence="1">
    <location>
        <begin position="190"/>
        <end position="203"/>
    </location>
</feature>
<evidence type="ECO:0008006" key="4">
    <source>
        <dbReference type="Google" id="ProtNLM"/>
    </source>
</evidence>
<sequence>MTAGRKIISQSQQWCTPRKYVTAIHDFFAGAPDLDPCSNANSIVEATTEYILPRQDGLKESWKFKKIYVNPPYGREKSSKSSIYDWLQRCHEAHAQNKSEVLALVPVATNTAHWKEFVFGQAAAVCFLADTRLKFLVAGTEQNKGAPMSCCMIYWGKDLKRFQKVFAEFGAIVPVKEAYSAVQTHRTSIRTSPSISPRILPRTATSSRNKNRV</sequence>
<evidence type="ECO:0000313" key="2">
    <source>
        <dbReference type="EMBL" id="AGH96607.1"/>
    </source>
</evidence>
<dbReference type="InterPro" id="IPR002052">
    <property type="entry name" value="DNA_methylase_N6_adenine_CS"/>
</dbReference>
<dbReference type="GO" id="GO:0003677">
    <property type="term" value="F:DNA binding"/>
    <property type="evidence" value="ECO:0007669"/>
    <property type="project" value="InterPro"/>
</dbReference>
<dbReference type="InterPro" id="IPR008593">
    <property type="entry name" value="Dam_MeTrfase"/>
</dbReference>
<dbReference type="PROSITE" id="PS00092">
    <property type="entry name" value="N6_MTASE"/>
    <property type="match status" value="1"/>
</dbReference>
<dbReference type="Proteomes" id="UP000012040">
    <property type="component" value="Chromosome"/>
</dbReference>
<evidence type="ECO:0000313" key="3">
    <source>
        <dbReference type="Proteomes" id="UP000012040"/>
    </source>
</evidence>
<dbReference type="EMBL" id="CP003537">
    <property type="protein sequence ID" value="AGH96607.1"/>
    <property type="molecule type" value="Genomic_DNA"/>
</dbReference>
<dbReference type="GO" id="GO:0009007">
    <property type="term" value="F:site-specific DNA-methyltransferase (adenine-specific) activity"/>
    <property type="evidence" value="ECO:0007669"/>
    <property type="project" value="InterPro"/>
</dbReference>
<feature type="compositionally biased region" description="Polar residues" evidence="1">
    <location>
        <begin position="204"/>
        <end position="213"/>
    </location>
</feature>
<dbReference type="AlphaFoldDB" id="M4VB45"/>
<dbReference type="HOGENOM" id="CLU_1292331_0_0_7"/>
<protein>
    <recommendedName>
        <fullName evidence="4">N-6 DNA methylase</fullName>
    </recommendedName>
</protein>
<dbReference type="GO" id="GO:0009307">
    <property type="term" value="P:DNA restriction-modification system"/>
    <property type="evidence" value="ECO:0007669"/>
    <property type="project" value="InterPro"/>
</dbReference>
<organism evidence="2 3">
    <name type="scientific">Pseudobdellovibrio exovorus JSS</name>
    <dbReference type="NCBI Taxonomy" id="1184267"/>
    <lineage>
        <taxon>Bacteria</taxon>
        <taxon>Pseudomonadati</taxon>
        <taxon>Bdellovibrionota</taxon>
        <taxon>Bdellovibrionia</taxon>
        <taxon>Bdellovibrionales</taxon>
        <taxon>Pseudobdellovibrionaceae</taxon>
        <taxon>Pseudobdellovibrio</taxon>
    </lineage>
</organism>
<dbReference type="eggNOG" id="COG1196">
    <property type="taxonomic scope" value="Bacteria"/>
</dbReference>
<dbReference type="Pfam" id="PF05869">
    <property type="entry name" value="Dam"/>
    <property type="match status" value="1"/>
</dbReference>
<feature type="region of interest" description="Disordered" evidence="1">
    <location>
        <begin position="190"/>
        <end position="213"/>
    </location>
</feature>
<evidence type="ECO:0000256" key="1">
    <source>
        <dbReference type="SAM" id="MobiDB-lite"/>
    </source>
</evidence>